<evidence type="ECO:0000313" key="1">
    <source>
        <dbReference type="EMBL" id="NBC40448.1"/>
    </source>
</evidence>
<reference evidence="1 2" key="1">
    <citation type="submission" date="2020-01" db="EMBL/GenBank/DDBJ databases">
        <title>The draft genome sequence of Corallococcus exiguus DSM 14696.</title>
        <authorList>
            <person name="Zhang X."/>
            <person name="Zhu H."/>
        </authorList>
    </citation>
    <scope>NUCLEOTIDE SEQUENCE [LARGE SCALE GENOMIC DNA]</scope>
    <source>
        <strain evidence="1 2">DSM 14696</strain>
    </source>
</reference>
<accession>A0A7X4Y7P6</accession>
<proteinExistence type="predicted"/>
<comment type="caution">
    <text evidence="1">The sequence shown here is derived from an EMBL/GenBank/DDBJ whole genome shotgun (WGS) entry which is preliminary data.</text>
</comment>
<dbReference type="AlphaFoldDB" id="A0A7X4Y7P6"/>
<dbReference type="Proteomes" id="UP000537825">
    <property type="component" value="Unassembled WGS sequence"/>
</dbReference>
<dbReference type="EMBL" id="JAAAPK010000003">
    <property type="protein sequence ID" value="NBC40448.1"/>
    <property type="molecule type" value="Genomic_DNA"/>
</dbReference>
<name>A0A7X4Y7P6_9BACT</name>
<keyword evidence="2" id="KW-1185">Reference proteome</keyword>
<organism evidence="1 2">
    <name type="scientific">Corallococcus exiguus</name>
    <dbReference type="NCBI Taxonomy" id="83462"/>
    <lineage>
        <taxon>Bacteria</taxon>
        <taxon>Pseudomonadati</taxon>
        <taxon>Myxococcota</taxon>
        <taxon>Myxococcia</taxon>
        <taxon>Myxococcales</taxon>
        <taxon>Cystobacterineae</taxon>
        <taxon>Myxococcaceae</taxon>
        <taxon>Corallococcus</taxon>
    </lineage>
</organism>
<sequence length="90" mass="10059">MPGQKGRRGELTARLLLFLGRMDTTTREALARRLGRAELELQRAQRESDGSPAARTRLEAARIEYRAAEHHAQQVLGARVALEVVEHLCA</sequence>
<gene>
    <name evidence="1" type="ORF">GTZ93_11490</name>
</gene>
<dbReference type="RefSeq" id="WP_139917290.1">
    <property type="nucleotide sequence ID" value="NZ_CBCSLE010000110.1"/>
</dbReference>
<protein>
    <submittedName>
        <fullName evidence="1">Uncharacterized protein</fullName>
    </submittedName>
</protein>
<evidence type="ECO:0000313" key="2">
    <source>
        <dbReference type="Proteomes" id="UP000537825"/>
    </source>
</evidence>